<evidence type="ECO:0000313" key="1">
    <source>
        <dbReference type="EMBL" id="GMA85684.1"/>
    </source>
</evidence>
<gene>
    <name evidence="1" type="ORF">GCM10025868_09340</name>
</gene>
<evidence type="ECO:0008006" key="3">
    <source>
        <dbReference type="Google" id="ProtNLM"/>
    </source>
</evidence>
<evidence type="ECO:0000313" key="2">
    <source>
        <dbReference type="Proteomes" id="UP001157017"/>
    </source>
</evidence>
<proteinExistence type="predicted"/>
<sequence>MDVVFALADRVVLMAGGRVVLDDRPEVVRDAPQTREIYLGGSRTGERA</sequence>
<protein>
    <recommendedName>
        <fullName evidence="3">Branched-chain amino acid ATP-binding cassette transporter C-terminal domain-containing protein</fullName>
    </recommendedName>
</protein>
<name>A0ABQ6JEW7_9ACTN</name>
<keyword evidence="2" id="KW-1185">Reference proteome</keyword>
<accession>A0ABQ6JEW7</accession>
<dbReference type="Proteomes" id="UP001157017">
    <property type="component" value="Unassembled WGS sequence"/>
</dbReference>
<organism evidence="1 2">
    <name type="scientific">Angustibacter aerolatus</name>
    <dbReference type="NCBI Taxonomy" id="1162965"/>
    <lineage>
        <taxon>Bacteria</taxon>
        <taxon>Bacillati</taxon>
        <taxon>Actinomycetota</taxon>
        <taxon>Actinomycetes</taxon>
        <taxon>Kineosporiales</taxon>
        <taxon>Kineosporiaceae</taxon>
    </lineage>
</organism>
<comment type="caution">
    <text evidence="1">The sequence shown here is derived from an EMBL/GenBank/DDBJ whole genome shotgun (WGS) entry which is preliminary data.</text>
</comment>
<reference evidence="2" key="1">
    <citation type="journal article" date="2019" name="Int. J. Syst. Evol. Microbiol.">
        <title>The Global Catalogue of Microorganisms (GCM) 10K type strain sequencing project: providing services to taxonomists for standard genome sequencing and annotation.</title>
        <authorList>
            <consortium name="The Broad Institute Genomics Platform"/>
            <consortium name="The Broad Institute Genome Sequencing Center for Infectious Disease"/>
            <person name="Wu L."/>
            <person name="Ma J."/>
        </authorList>
    </citation>
    <scope>NUCLEOTIDE SEQUENCE [LARGE SCALE GENOMIC DNA]</scope>
    <source>
        <strain evidence="2">NBRC 108730</strain>
    </source>
</reference>
<dbReference type="EMBL" id="BSUZ01000001">
    <property type="protein sequence ID" value="GMA85684.1"/>
    <property type="molecule type" value="Genomic_DNA"/>
</dbReference>